<evidence type="ECO:0000256" key="5">
    <source>
        <dbReference type="ARBA" id="ARBA00022729"/>
    </source>
</evidence>
<evidence type="ECO:0000256" key="2">
    <source>
        <dbReference type="ARBA" id="ARBA00004614"/>
    </source>
</evidence>
<dbReference type="InterPro" id="IPR009653">
    <property type="entry name" value="Ksh1"/>
</dbReference>
<evidence type="ECO:0000256" key="7">
    <source>
        <dbReference type="ARBA" id="ARBA00023034"/>
    </source>
</evidence>
<keyword evidence="11" id="KW-1185">Reference proteome</keyword>
<dbReference type="STRING" id="461836.A0A0L0DVP8"/>
<evidence type="ECO:0000256" key="6">
    <source>
        <dbReference type="ARBA" id="ARBA00022989"/>
    </source>
</evidence>
<dbReference type="InterPro" id="IPR051523">
    <property type="entry name" value="KISH_domain"/>
</dbReference>
<dbReference type="eggNOG" id="KOG3808">
    <property type="taxonomic scope" value="Eukaryota"/>
</dbReference>
<feature type="transmembrane region" description="Helical" evidence="9">
    <location>
        <begin position="53"/>
        <end position="71"/>
    </location>
</feature>
<dbReference type="GeneID" id="25561867"/>
<keyword evidence="4 9" id="KW-0812">Transmembrane</keyword>
<keyword evidence="8 9" id="KW-0472">Membrane</keyword>
<evidence type="ECO:0000313" key="11">
    <source>
        <dbReference type="Proteomes" id="UP000054408"/>
    </source>
</evidence>
<sequence length="74" mass="8254">MSALLNFQSLLFVVLLFICTCAYIRAYRPQLIDANKTGVFGMAFKAARIGERLSPWVSLSCIAMAGYILFVDSR</sequence>
<name>A0A0L0DVP8_THETB</name>
<feature type="signal peptide" evidence="9">
    <location>
        <begin position="1"/>
        <end position="26"/>
    </location>
</feature>
<protein>
    <recommendedName>
        <fullName evidence="9">Protein kish</fullName>
    </recommendedName>
</protein>
<feature type="chain" id="PRO_5005394116" description="Protein kish" evidence="9">
    <location>
        <begin position="27"/>
        <end position="74"/>
    </location>
</feature>
<proteinExistence type="inferred from homology"/>
<dbReference type="Pfam" id="PF06842">
    <property type="entry name" value="DUF1242"/>
    <property type="match status" value="1"/>
</dbReference>
<dbReference type="Proteomes" id="UP000054408">
    <property type="component" value="Unassembled WGS sequence"/>
</dbReference>
<evidence type="ECO:0000256" key="4">
    <source>
        <dbReference type="ARBA" id="ARBA00022692"/>
    </source>
</evidence>
<keyword evidence="5 9" id="KW-0732">Signal</keyword>
<evidence type="ECO:0000256" key="8">
    <source>
        <dbReference type="ARBA" id="ARBA00023136"/>
    </source>
</evidence>
<evidence type="ECO:0000313" key="10">
    <source>
        <dbReference type="EMBL" id="KNC56151.1"/>
    </source>
</evidence>
<organism evidence="10 11">
    <name type="scientific">Thecamonas trahens ATCC 50062</name>
    <dbReference type="NCBI Taxonomy" id="461836"/>
    <lineage>
        <taxon>Eukaryota</taxon>
        <taxon>Apusozoa</taxon>
        <taxon>Apusomonadida</taxon>
        <taxon>Apusomonadidae</taxon>
        <taxon>Thecamonas</taxon>
    </lineage>
</organism>
<dbReference type="RefSeq" id="XP_013761188.1">
    <property type="nucleotide sequence ID" value="XM_013905734.1"/>
</dbReference>
<evidence type="ECO:0000256" key="9">
    <source>
        <dbReference type="RuleBase" id="RU910717"/>
    </source>
</evidence>
<evidence type="ECO:0000256" key="3">
    <source>
        <dbReference type="ARBA" id="ARBA00008961"/>
    </source>
</evidence>
<evidence type="ECO:0000256" key="1">
    <source>
        <dbReference type="ARBA" id="ARBA00002154"/>
    </source>
</evidence>
<gene>
    <name evidence="10" type="ORF">AMSG_02167</name>
</gene>
<dbReference type="GO" id="GO:0000139">
    <property type="term" value="C:Golgi membrane"/>
    <property type="evidence" value="ECO:0007669"/>
    <property type="project" value="UniProtKB-SubCell"/>
</dbReference>
<dbReference type="OMA" id="KVGFQGT"/>
<accession>A0A0L0DVP8</accession>
<dbReference type="AlphaFoldDB" id="A0A0L0DVP8"/>
<comment type="function">
    <text evidence="1 9">Involved in the early part of the secretory pathway.</text>
</comment>
<comment type="similarity">
    <text evidence="3 9">Belongs to the KISH family.</text>
</comment>
<dbReference type="OrthoDB" id="10034655at2759"/>
<dbReference type="PANTHER" id="PTHR13229">
    <property type="entry name" value="PROTEIN KISH-A"/>
    <property type="match status" value="1"/>
</dbReference>
<reference evidence="10 11" key="1">
    <citation type="submission" date="2010-05" db="EMBL/GenBank/DDBJ databases">
        <title>The Genome Sequence of Thecamonas trahens ATCC 50062.</title>
        <authorList>
            <consortium name="The Broad Institute Genome Sequencing Platform"/>
            <person name="Russ C."/>
            <person name="Cuomo C."/>
            <person name="Shea T."/>
            <person name="Young S.K."/>
            <person name="Zeng Q."/>
            <person name="Koehrsen M."/>
            <person name="Haas B."/>
            <person name="Borodovsky M."/>
            <person name="Guigo R."/>
            <person name="Alvarado L."/>
            <person name="Berlin A."/>
            <person name="Bochicchio J."/>
            <person name="Borenstein D."/>
            <person name="Chapman S."/>
            <person name="Chen Z."/>
            <person name="Freedman E."/>
            <person name="Gellesch M."/>
            <person name="Goldberg J."/>
            <person name="Griggs A."/>
            <person name="Gujja S."/>
            <person name="Heilman E."/>
            <person name="Heiman D."/>
            <person name="Hepburn T."/>
            <person name="Howarth C."/>
            <person name="Jen D."/>
            <person name="Larson L."/>
            <person name="Mehta T."/>
            <person name="Park D."/>
            <person name="Pearson M."/>
            <person name="Roberts A."/>
            <person name="Saif S."/>
            <person name="Shenoy N."/>
            <person name="Sisk P."/>
            <person name="Stolte C."/>
            <person name="Sykes S."/>
            <person name="Thomson T."/>
            <person name="Walk T."/>
            <person name="White J."/>
            <person name="Yandava C."/>
            <person name="Burger G."/>
            <person name="Gray M.W."/>
            <person name="Holland P.W.H."/>
            <person name="King N."/>
            <person name="Lang F.B.F."/>
            <person name="Roger A.J."/>
            <person name="Ruiz-Trillo I."/>
            <person name="Lander E."/>
            <person name="Nusbaum C."/>
        </authorList>
    </citation>
    <scope>NUCLEOTIDE SEQUENCE [LARGE SCALE GENOMIC DNA]</scope>
    <source>
        <strain evidence="10 11">ATCC 50062</strain>
    </source>
</reference>
<dbReference type="EMBL" id="GL349440">
    <property type="protein sequence ID" value="KNC56151.1"/>
    <property type="molecule type" value="Genomic_DNA"/>
</dbReference>
<keyword evidence="6 9" id="KW-1133">Transmembrane helix</keyword>
<keyword evidence="7 9" id="KW-0333">Golgi apparatus</keyword>
<comment type="subcellular location">
    <subcellularLocation>
        <location evidence="2 9">Golgi apparatus membrane</location>
        <topology evidence="2 9">Single-pass type I membrane protein</topology>
    </subcellularLocation>
</comment>